<dbReference type="Proteomes" id="UP001306508">
    <property type="component" value="Unassembled WGS sequence"/>
</dbReference>
<dbReference type="EMBL" id="JAWIZZ010000047">
    <property type="protein sequence ID" value="KAK5779292.1"/>
    <property type="molecule type" value="Genomic_DNA"/>
</dbReference>
<accession>A0AAN7WN02</accession>
<gene>
    <name evidence="3" type="ORF">RI543_003182</name>
</gene>
<evidence type="ECO:0000313" key="4">
    <source>
        <dbReference type="Proteomes" id="UP001306508"/>
    </source>
</evidence>
<keyword evidence="1" id="KW-0175">Coiled coil</keyword>
<keyword evidence="4" id="KW-1185">Reference proteome</keyword>
<reference evidence="4" key="1">
    <citation type="submission" date="2023-07" db="EMBL/GenBank/DDBJ databases">
        <title>A draft genome of Kazachstania heterogenica Y-27499.</title>
        <authorList>
            <person name="Donic C."/>
            <person name="Kralova J.S."/>
            <person name="Fidel L."/>
            <person name="Ben-Dor S."/>
            <person name="Jung S."/>
        </authorList>
    </citation>
    <scope>NUCLEOTIDE SEQUENCE [LARGE SCALE GENOMIC DNA]</scope>
    <source>
        <strain evidence="4">Y27499</strain>
    </source>
</reference>
<dbReference type="AlphaFoldDB" id="A0AAN7WN02"/>
<evidence type="ECO:0000256" key="1">
    <source>
        <dbReference type="SAM" id="Coils"/>
    </source>
</evidence>
<feature type="compositionally biased region" description="Basic and acidic residues" evidence="2">
    <location>
        <begin position="457"/>
        <end position="471"/>
    </location>
</feature>
<sequence length="478" mass="55416">MLDNTADGTLSIDLPKSRLESLYKDFRYLKELNIDGYNANIDTWKEFLIKKYFVNKNIIVFQSGSRFLNTLILPQYGYPKSIDVVLDSLILDGYMVPLDDFINGDADILLNINTNNDNGNKVKFWDYIQWFSSILSFDYNNNSNNFSFNNKSITRIEKNYGSTSSCYLKECQYVLRNQLQKKYNTIYDILKRNILNDPLTITNIVFSEDEFLMKSGIRNSISYQDKNDIKVLLIYMDRYKNIIRCKDSIIKVIDSSISGTLITNDIDKTITDNDKNIVHVKVGISNLKQQIKKLRLELKDLKDKEKANEQDGVILSSRYKLRVQRSKQLLIKYLTQLLDGLAKLQIIRQQLDICGTNKMLVEILVSSNEVLKSINSYIGSAEKVEELLETINEESDKSEKINDLLTRKEEDKNIEADIEEELDKLEMAENKNIIDLQEENKMESLVNKLNELNVKETINKDTESSPKKKEAILQIQET</sequence>
<feature type="coiled-coil region" evidence="1">
    <location>
        <begin position="381"/>
        <end position="431"/>
    </location>
</feature>
<feature type="region of interest" description="Disordered" evidence="2">
    <location>
        <begin position="457"/>
        <end position="478"/>
    </location>
</feature>
<protein>
    <recommendedName>
        <fullName evidence="5">Charged multivesicular body protein 7</fullName>
    </recommendedName>
</protein>
<evidence type="ECO:0000256" key="2">
    <source>
        <dbReference type="SAM" id="MobiDB-lite"/>
    </source>
</evidence>
<organism evidence="3 4">
    <name type="scientific">Arxiozyma heterogenica</name>
    <dbReference type="NCBI Taxonomy" id="278026"/>
    <lineage>
        <taxon>Eukaryota</taxon>
        <taxon>Fungi</taxon>
        <taxon>Dikarya</taxon>
        <taxon>Ascomycota</taxon>
        <taxon>Saccharomycotina</taxon>
        <taxon>Saccharomycetes</taxon>
        <taxon>Saccharomycetales</taxon>
        <taxon>Saccharomycetaceae</taxon>
        <taxon>Arxiozyma</taxon>
    </lineage>
</organism>
<evidence type="ECO:0008006" key="5">
    <source>
        <dbReference type="Google" id="ProtNLM"/>
    </source>
</evidence>
<proteinExistence type="predicted"/>
<feature type="coiled-coil region" evidence="1">
    <location>
        <begin position="284"/>
        <end position="311"/>
    </location>
</feature>
<comment type="caution">
    <text evidence="3">The sequence shown here is derived from an EMBL/GenBank/DDBJ whole genome shotgun (WGS) entry which is preliminary data.</text>
</comment>
<evidence type="ECO:0000313" key="3">
    <source>
        <dbReference type="EMBL" id="KAK5779292.1"/>
    </source>
</evidence>
<name>A0AAN7WN02_9SACH</name>